<dbReference type="Gene3D" id="3.40.50.1010">
    <property type="entry name" value="5'-nuclease"/>
    <property type="match status" value="1"/>
</dbReference>
<feature type="domain" description="PIN" evidence="1">
    <location>
        <begin position="1"/>
        <end position="120"/>
    </location>
</feature>
<dbReference type="EMBL" id="SOZD01000001">
    <property type="protein sequence ID" value="TFF27901.1"/>
    <property type="molecule type" value="Genomic_DNA"/>
</dbReference>
<dbReference type="InterPro" id="IPR052919">
    <property type="entry name" value="TA_system_RNase"/>
</dbReference>
<dbReference type="PANTHER" id="PTHR36173">
    <property type="entry name" value="RIBONUCLEASE VAPC16-RELATED"/>
    <property type="match status" value="1"/>
</dbReference>
<proteinExistence type="predicted"/>
<comment type="caution">
    <text evidence="2">The sequence shown here is derived from an EMBL/GenBank/DDBJ whole genome shotgun (WGS) entry which is preliminary data.</text>
</comment>
<reference evidence="2 3" key="1">
    <citation type="submission" date="2019-03" db="EMBL/GenBank/DDBJ databases">
        <title>Jiella endophytica sp. nov., a novel endophytic bacterium isolated from root of Ficus microcarpa Linn. f.</title>
        <authorList>
            <person name="Tuo L."/>
        </authorList>
    </citation>
    <scope>NUCLEOTIDE SEQUENCE [LARGE SCALE GENOMIC DNA]</scope>
    <source>
        <strain evidence="2 3">CBS5Q-3</strain>
    </source>
</reference>
<evidence type="ECO:0000313" key="2">
    <source>
        <dbReference type="EMBL" id="TFF27901.1"/>
    </source>
</evidence>
<evidence type="ECO:0000259" key="1">
    <source>
        <dbReference type="Pfam" id="PF01850"/>
    </source>
</evidence>
<protein>
    <submittedName>
        <fullName evidence="2">Type II toxin-antitoxin system VapC family toxin</fullName>
    </submittedName>
</protein>
<dbReference type="Pfam" id="PF01850">
    <property type="entry name" value="PIN"/>
    <property type="match status" value="1"/>
</dbReference>
<gene>
    <name evidence="2" type="ORF">E3C22_04565</name>
</gene>
<dbReference type="AlphaFoldDB" id="A0A4Y8RWK3"/>
<dbReference type="CDD" id="cd09872">
    <property type="entry name" value="PIN_Sll0205-like"/>
    <property type="match status" value="1"/>
</dbReference>
<name>A0A4Y8RWK3_9HYPH</name>
<dbReference type="OrthoDB" id="9798990at2"/>
<dbReference type="InterPro" id="IPR029060">
    <property type="entry name" value="PIN-like_dom_sf"/>
</dbReference>
<dbReference type="InterPro" id="IPR002716">
    <property type="entry name" value="PIN_dom"/>
</dbReference>
<organism evidence="2 3">
    <name type="scientific">Jiella endophytica</name>
    <dbReference type="NCBI Taxonomy" id="2558362"/>
    <lineage>
        <taxon>Bacteria</taxon>
        <taxon>Pseudomonadati</taxon>
        <taxon>Pseudomonadota</taxon>
        <taxon>Alphaproteobacteria</taxon>
        <taxon>Hyphomicrobiales</taxon>
        <taxon>Aurantimonadaceae</taxon>
        <taxon>Jiella</taxon>
    </lineage>
</organism>
<dbReference type="Proteomes" id="UP000298179">
    <property type="component" value="Unassembled WGS sequence"/>
</dbReference>
<accession>A0A4Y8RWK3</accession>
<keyword evidence="3" id="KW-1185">Reference proteome</keyword>
<dbReference type="PANTHER" id="PTHR36173:SF2">
    <property type="entry name" value="RIBONUCLEASE VAPC16"/>
    <property type="match status" value="1"/>
</dbReference>
<sequence length="126" mass="13844">MLLDSHAFLWWLTADPRLSVNAKSAIDNGETVRHVSAVTAYEIANKVRIGKLELAREIVDTFDEIIAAGRFSRLDITHVHALLAGQMPGTHRDPFDRLLAAQAITGSLAVVSCDTAFDDFGVARLW</sequence>
<evidence type="ECO:0000313" key="3">
    <source>
        <dbReference type="Proteomes" id="UP000298179"/>
    </source>
</evidence>
<dbReference type="InterPro" id="IPR041705">
    <property type="entry name" value="PIN_Sll0205"/>
</dbReference>
<dbReference type="SUPFAM" id="SSF88723">
    <property type="entry name" value="PIN domain-like"/>
    <property type="match status" value="1"/>
</dbReference>